<protein>
    <submittedName>
        <fullName evidence="1">Uncharacterized protein</fullName>
    </submittedName>
</protein>
<dbReference type="AlphaFoldDB" id="A0A6M3K494"/>
<gene>
    <name evidence="1" type="ORF">MM415A01388_0013</name>
</gene>
<sequence>MTRKEKKELRARISKKYSVKKVEIFKANNLTDNLVYAINEEGRKVCLGYVRNL</sequence>
<evidence type="ECO:0000313" key="1">
    <source>
        <dbReference type="EMBL" id="QJA76969.1"/>
    </source>
</evidence>
<proteinExistence type="predicted"/>
<organism evidence="1">
    <name type="scientific">viral metagenome</name>
    <dbReference type="NCBI Taxonomy" id="1070528"/>
    <lineage>
        <taxon>unclassified sequences</taxon>
        <taxon>metagenomes</taxon>
        <taxon>organismal metagenomes</taxon>
    </lineage>
</organism>
<name>A0A6M3K494_9ZZZZ</name>
<dbReference type="EMBL" id="MT142255">
    <property type="protein sequence ID" value="QJA76969.1"/>
    <property type="molecule type" value="Genomic_DNA"/>
</dbReference>
<accession>A0A6M3K494</accession>
<reference evidence="1" key="1">
    <citation type="submission" date="2020-03" db="EMBL/GenBank/DDBJ databases">
        <title>The deep terrestrial virosphere.</title>
        <authorList>
            <person name="Holmfeldt K."/>
            <person name="Nilsson E."/>
            <person name="Simone D."/>
            <person name="Lopez-Fernandez M."/>
            <person name="Wu X."/>
            <person name="de Brujin I."/>
            <person name="Lundin D."/>
            <person name="Andersson A."/>
            <person name="Bertilsson S."/>
            <person name="Dopson M."/>
        </authorList>
    </citation>
    <scope>NUCLEOTIDE SEQUENCE</scope>
    <source>
        <strain evidence="1">MM415A01388</strain>
    </source>
</reference>